<dbReference type="Proteomes" id="UP000299102">
    <property type="component" value="Unassembled WGS sequence"/>
</dbReference>
<organism evidence="2 3">
    <name type="scientific">Eumeta variegata</name>
    <name type="common">Bagworm moth</name>
    <name type="synonym">Eumeta japonica</name>
    <dbReference type="NCBI Taxonomy" id="151549"/>
    <lineage>
        <taxon>Eukaryota</taxon>
        <taxon>Metazoa</taxon>
        <taxon>Ecdysozoa</taxon>
        <taxon>Arthropoda</taxon>
        <taxon>Hexapoda</taxon>
        <taxon>Insecta</taxon>
        <taxon>Pterygota</taxon>
        <taxon>Neoptera</taxon>
        <taxon>Endopterygota</taxon>
        <taxon>Lepidoptera</taxon>
        <taxon>Glossata</taxon>
        <taxon>Ditrysia</taxon>
        <taxon>Tineoidea</taxon>
        <taxon>Psychidae</taxon>
        <taxon>Oiketicinae</taxon>
        <taxon>Eumeta</taxon>
    </lineage>
</organism>
<feature type="region of interest" description="Disordered" evidence="1">
    <location>
        <begin position="87"/>
        <end position="121"/>
    </location>
</feature>
<dbReference type="AlphaFoldDB" id="A0A4C2A8W6"/>
<name>A0A4C2A8W6_EUMVA</name>
<proteinExistence type="predicted"/>
<comment type="caution">
    <text evidence="2">The sequence shown here is derived from an EMBL/GenBank/DDBJ whole genome shotgun (WGS) entry which is preliminary data.</text>
</comment>
<keyword evidence="3" id="KW-1185">Reference proteome</keyword>
<evidence type="ECO:0000313" key="3">
    <source>
        <dbReference type="Proteomes" id="UP000299102"/>
    </source>
</evidence>
<sequence length="163" mass="18524">MSPAQICGGVGREKKRGAAELEAAEKRFNKINQENLDRYSRWRIKWKNSWPRSPPLKMLGQMRVPETLAEIRKVVARPAPRIMNYAEAAAKPRQRPPPQTLAPLQDLVPDTPSSWLPNLRTTPQSTLLRNFAGWWMPGDGCGRGPDERTRGKKGVELLLCRRC</sequence>
<dbReference type="EMBL" id="BGZK01002912">
    <property type="protein sequence ID" value="GBP97301.1"/>
    <property type="molecule type" value="Genomic_DNA"/>
</dbReference>
<reference evidence="2 3" key="1">
    <citation type="journal article" date="2019" name="Commun. Biol.">
        <title>The bagworm genome reveals a unique fibroin gene that provides high tensile strength.</title>
        <authorList>
            <person name="Kono N."/>
            <person name="Nakamura H."/>
            <person name="Ohtoshi R."/>
            <person name="Tomita M."/>
            <person name="Numata K."/>
            <person name="Arakawa K."/>
        </authorList>
    </citation>
    <scope>NUCLEOTIDE SEQUENCE [LARGE SCALE GENOMIC DNA]</scope>
</reference>
<accession>A0A4C2A8W6</accession>
<evidence type="ECO:0000313" key="2">
    <source>
        <dbReference type="EMBL" id="GBP97301.1"/>
    </source>
</evidence>
<feature type="compositionally biased region" description="Polar residues" evidence="1">
    <location>
        <begin position="111"/>
        <end position="121"/>
    </location>
</feature>
<gene>
    <name evidence="2" type="ORF">EVAR_90479_1</name>
</gene>
<protein>
    <submittedName>
        <fullName evidence="2">Uncharacterized protein</fullName>
    </submittedName>
</protein>
<evidence type="ECO:0000256" key="1">
    <source>
        <dbReference type="SAM" id="MobiDB-lite"/>
    </source>
</evidence>